<comment type="caution">
    <text evidence="1">The sequence shown here is derived from an EMBL/GenBank/DDBJ whole genome shotgun (WGS) entry which is preliminary data.</text>
</comment>
<dbReference type="AlphaFoldDB" id="A0A0F9HD74"/>
<gene>
    <name evidence="1" type="ORF">LCGC14_1719300</name>
</gene>
<evidence type="ECO:0008006" key="2">
    <source>
        <dbReference type="Google" id="ProtNLM"/>
    </source>
</evidence>
<dbReference type="EMBL" id="LAZR01015446">
    <property type="protein sequence ID" value="KKM13137.1"/>
    <property type="molecule type" value="Genomic_DNA"/>
</dbReference>
<reference evidence="1" key="1">
    <citation type="journal article" date="2015" name="Nature">
        <title>Complex archaea that bridge the gap between prokaryotes and eukaryotes.</title>
        <authorList>
            <person name="Spang A."/>
            <person name="Saw J.H."/>
            <person name="Jorgensen S.L."/>
            <person name="Zaremba-Niedzwiedzka K."/>
            <person name="Martijn J."/>
            <person name="Lind A.E."/>
            <person name="van Eijk R."/>
            <person name="Schleper C."/>
            <person name="Guy L."/>
            <person name="Ettema T.J."/>
        </authorList>
    </citation>
    <scope>NUCLEOTIDE SEQUENCE</scope>
</reference>
<accession>A0A0F9HD74</accession>
<proteinExistence type="predicted"/>
<name>A0A0F9HD74_9ZZZZ</name>
<evidence type="ECO:0000313" key="1">
    <source>
        <dbReference type="EMBL" id="KKM13137.1"/>
    </source>
</evidence>
<protein>
    <recommendedName>
        <fullName evidence="2">Metalloenzyme domain-containing protein</fullName>
    </recommendedName>
</protein>
<sequence>MEYKNDFVVAHLLGLDFCKDHNLNTDGAILVFKNLIKSIISTNYNIILTSDHSGEEFIPYFEVFTHSK</sequence>
<organism evidence="1">
    <name type="scientific">marine sediment metagenome</name>
    <dbReference type="NCBI Taxonomy" id="412755"/>
    <lineage>
        <taxon>unclassified sequences</taxon>
        <taxon>metagenomes</taxon>
        <taxon>ecological metagenomes</taxon>
    </lineage>
</organism>